<organism evidence="2">
    <name type="scientific">Hokovirus HKV1</name>
    <dbReference type="NCBI Taxonomy" id="1977638"/>
    <lineage>
        <taxon>Viruses</taxon>
        <taxon>Varidnaviria</taxon>
        <taxon>Bamfordvirae</taxon>
        <taxon>Nucleocytoviricota</taxon>
        <taxon>Megaviricetes</taxon>
        <taxon>Imitervirales</taxon>
        <taxon>Mimiviridae</taxon>
        <taxon>Klosneuvirinae</taxon>
        <taxon>Hokovirus</taxon>
    </lineage>
</organism>
<evidence type="ECO:0000259" key="1">
    <source>
        <dbReference type="Pfam" id="PF07866"/>
    </source>
</evidence>
<dbReference type="InterPro" id="IPR023387">
    <property type="entry name" value="DUF1653-like_dom"/>
</dbReference>
<dbReference type="Pfam" id="PF07866">
    <property type="entry name" value="DUF1653"/>
    <property type="match status" value="1"/>
</dbReference>
<name>A0A1V0SGZ4_9VIRU</name>
<dbReference type="EMBL" id="KY684105">
    <property type="protein sequence ID" value="ARF10908.1"/>
    <property type="molecule type" value="Genomic_DNA"/>
</dbReference>
<reference evidence="2" key="1">
    <citation type="journal article" date="2017" name="Science">
        <title>Giant viruses with an expanded complement of translation system components.</title>
        <authorList>
            <person name="Schulz F."/>
            <person name="Yutin N."/>
            <person name="Ivanova N.N."/>
            <person name="Ortega D.R."/>
            <person name="Lee T.K."/>
            <person name="Vierheilig J."/>
            <person name="Daims H."/>
            <person name="Horn M."/>
            <person name="Wagner M."/>
            <person name="Jensen G.J."/>
            <person name="Kyrpides N.C."/>
            <person name="Koonin E.V."/>
            <person name="Woyke T."/>
        </authorList>
    </citation>
    <scope>NUCLEOTIDE SEQUENCE</scope>
    <source>
        <strain evidence="2">HKV1</strain>
    </source>
</reference>
<protein>
    <recommendedName>
        <fullName evidence="1">DUF1653 domain-containing protein</fullName>
    </recommendedName>
</protein>
<sequence length="166" mass="19752">MIKPGSIYMHYKKKLYNVIGTVNLLDNPEEHVLYSSMYLPKKTWLRPKNMFLENIESGKRFTCITNHLNVGNLQEIENYYQALDDLNFDGDKEETINLYLDRNMQPDKIQMNNDVYNFMKYIYPTFGYLKCIGKATHTENENTYFIFKKDSKLVGIKYEIITNKKE</sequence>
<gene>
    <name evidence="2" type="ORF">Hokovirus_3_181</name>
</gene>
<proteinExistence type="predicted"/>
<dbReference type="Gene3D" id="2.30.30.320">
    <property type="entry name" value="DUF1653-like domain"/>
    <property type="match status" value="1"/>
</dbReference>
<dbReference type="InterPro" id="IPR037135">
    <property type="entry name" value="DUF1653-like_dom_sf"/>
</dbReference>
<accession>A0A1V0SGZ4</accession>
<evidence type="ECO:0000313" key="2">
    <source>
        <dbReference type="EMBL" id="ARF10908.1"/>
    </source>
</evidence>
<feature type="domain" description="DUF1653" evidence="1">
    <location>
        <begin position="7"/>
        <end position="58"/>
    </location>
</feature>